<dbReference type="GeneID" id="68297077"/>
<sequence>MRRVPKAARRTAEDVKKSIKPYKDPKAPKAPKRPPKSNPSIPIGNKCFFFKLSAELRNEIYELALVKSGTAKITKENFAQPGLLRTCCRIRAEAIKIYYMQNTFSIRIDRLDASLLHSFYMQHPDTLWLQQNGGRGMHVESGWNTTDACWPHFLQWVKWYYDGEILAIVCPKECTVGLCCTLNSAFCLVDEMRKHDWQQIVSVLEIFKKVMLAQRGRQPRWIESP</sequence>
<reference evidence="2 3" key="1">
    <citation type="submission" date="2021-01" db="EMBL/GenBank/DDBJ databases">
        <title>Cercospora kikuchii MAFF 305040 whole genome shotgun sequence.</title>
        <authorList>
            <person name="Kashiwa T."/>
            <person name="Suzuki T."/>
        </authorList>
    </citation>
    <scope>NUCLEOTIDE SEQUENCE [LARGE SCALE GENOMIC DNA]</scope>
    <source>
        <strain evidence="2 3">MAFF 305040</strain>
    </source>
</reference>
<dbReference type="RefSeq" id="XP_044662929.1">
    <property type="nucleotide sequence ID" value="XM_044806994.1"/>
</dbReference>
<organism evidence="2 3">
    <name type="scientific">Cercospora kikuchii</name>
    <dbReference type="NCBI Taxonomy" id="84275"/>
    <lineage>
        <taxon>Eukaryota</taxon>
        <taxon>Fungi</taxon>
        <taxon>Dikarya</taxon>
        <taxon>Ascomycota</taxon>
        <taxon>Pezizomycotina</taxon>
        <taxon>Dothideomycetes</taxon>
        <taxon>Dothideomycetidae</taxon>
        <taxon>Mycosphaerellales</taxon>
        <taxon>Mycosphaerellaceae</taxon>
        <taxon>Cercospora</taxon>
    </lineage>
</organism>
<proteinExistence type="predicted"/>
<evidence type="ECO:0000313" key="3">
    <source>
        <dbReference type="Proteomes" id="UP000825890"/>
    </source>
</evidence>
<accession>A0A9P3CVM6</accession>
<feature type="compositionally biased region" description="Basic and acidic residues" evidence="1">
    <location>
        <begin position="10"/>
        <end position="27"/>
    </location>
</feature>
<comment type="caution">
    <text evidence="2">The sequence shown here is derived from an EMBL/GenBank/DDBJ whole genome shotgun (WGS) entry which is preliminary data.</text>
</comment>
<dbReference type="EMBL" id="BOLY01000008">
    <property type="protein sequence ID" value="GIZ48442.1"/>
    <property type="molecule type" value="Genomic_DNA"/>
</dbReference>
<evidence type="ECO:0000256" key="1">
    <source>
        <dbReference type="SAM" id="MobiDB-lite"/>
    </source>
</evidence>
<dbReference type="Proteomes" id="UP000825890">
    <property type="component" value="Unassembled WGS sequence"/>
</dbReference>
<protein>
    <submittedName>
        <fullName evidence="2">Uncharacterized protein</fullName>
    </submittedName>
</protein>
<gene>
    <name evidence="2" type="ORF">CKM354_001150200</name>
</gene>
<dbReference type="AlphaFoldDB" id="A0A9P3CVM6"/>
<keyword evidence="3" id="KW-1185">Reference proteome</keyword>
<name>A0A9P3CVM6_9PEZI</name>
<dbReference type="OrthoDB" id="62952at2759"/>
<evidence type="ECO:0000313" key="2">
    <source>
        <dbReference type="EMBL" id="GIZ48442.1"/>
    </source>
</evidence>
<feature type="region of interest" description="Disordered" evidence="1">
    <location>
        <begin position="1"/>
        <end position="39"/>
    </location>
</feature>